<dbReference type="SUPFAM" id="SSF56112">
    <property type="entry name" value="Protein kinase-like (PK-like)"/>
    <property type="match status" value="1"/>
</dbReference>
<dbReference type="GO" id="GO:0004672">
    <property type="term" value="F:protein kinase activity"/>
    <property type="evidence" value="ECO:0007669"/>
    <property type="project" value="InterPro"/>
</dbReference>
<organism evidence="5 6">
    <name type="scientific">Rhamnusium bicolor</name>
    <dbReference type="NCBI Taxonomy" id="1586634"/>
    <lineage>
        <taxon>Eukaryota</taxon>
        <taxon>Metazoa</taxon>
        <taxon>Ecdysozoa</taxon>
        <taxon>Arthropoda</taxon>
        <taxon>Hexapoda</taxon>
        <taxon>Insecta</taxon>
        <taxon>Pterygota</taxon>
        <taxon>Neoptera</taxon>
        <taxon>Endopterygota</taxon>
        <taxon>Coleoptera</taxon>
        <taxon>Polyphaga</taxon>
        <taxon>Cucujiformia</taxon>
        <taxon>Chrysomeloidea</taxon>
        <taxon>Cerambycidae</taxon>
        <taxon>Lepturinae</taxon>
        <taxon>Rhagiini</taxon>
        <taxon>Rhamnusium</taxon>
    </lineage>
</organism>
<dbReference type="InterPro" id="IPR000719">
    <property type="entry name" value="Prot_kinase_dom"/>
</dbReference>
<evidence type="ECO:0000256" key="1">
    <source>
        <dbReference type="ARBA" id="ARBA00022741"/>
    </source>
</evidence>
<dbReference type="InterPro" id="IPR001245">
    <property type="entry name" value="Ser-Thr/Tyr_kinase_cat_dom"/>
</dbReference>
<dbReference type="Proteomes" id="UP001162156">
    <property type="component" value="Unassembled WGS sequence"/>
</dbReference>
<evidence type="ECO:0000313" key="6">
    <source>
        <dbReference type="Proteomes" id="UP001162156"/>
    </source>
</evidence>
<gene>
    <name evidence="5" type="ORF">NQ314_008951</name>
</gene>
<keyword evidence="1 3" id="KW-0547">Nucleotide-binding</keyword>
<dbReference type="PROSITE" id="PS00107">
    <property type="entry name" value="PROTEIN_KINASE_ATP"/>
    <property type="match status" value="1"/>
</dbReference>
<dbReference type="GO" id="GO:0005524">
    <property type="term" value="F:ATP binding"/>
    <property type="evidence" value="ECO:0007669"/>
    <property type="project" value="UniProtKB-UniRule"/>
</dbReference>
<sequence>MNATKSVSLIAGSKHVRDKLSDFTLNIDTDEIPKVSEARNLGEGGFGVVTLGRLRKPDGSSVTVAVKRAIKNINNKICLEEAKIMAQFDHENVVNILAFQENPPIIAMEYMEWGCLIDALEINIERW</sequence>
<dbReference type="InterPro" id="IPR050198">
    <property type="entry name" value="Non-receptor_tyrosine_kinases"/>
</dbReference>
<accession>A0AAV8Y6R8</accession>
<comment type="caution">
    <text evidence="5">The sequence shown here is derived from an EMBL/GenBank/DDBJ whole genome shotgun (WGS) entry which is preliminary data.</text>
</comment>
<dbReference type="AlphaFoldDB" id="A0AAV8Y6R8"/>
<dbReference type="EMBL" id="JANEYF010002463">
    <property type="protein sequence ID" value="KAJ8946130.1"/>
    <property type="molecule type" value="Genomic_DNA"/>
</dbReference>
<dbReference type="PROSITE" id="PS50011">
    <property type="entry name" value="PROTEIN_KINASE_DOM"/>
    <property type="match status" value="1"/>
</dbReference>
<proteinExistence type="predicted"/>
<keyword evidence="6" id="KW-1185">Reference proteome</keyword>
<evidence type="ECO:0000259" key="4">
    <source>
        <dbReference type="PROSITE" id="PS50011"/>
    </source>
</evidence>
<dbReference type="PANTHER" id="PTHR24418">
    <property type="entry name" value="TYROSINE-PROTEIN KINASE"/>
    <property type="match status" value="1"/>
</dbReference>
<dbReference type="Pfam" id="PF07714">
    <property type="entry name" value="PK_Tyr_Ser-Thr"/>
    <property type="match status" value="1"/>
</dbReference>
<protein>
    <recommendedName>
        <fullName evidence="4">Protein kinase domain-containing protein</fullName>
    </recommendedName>
</protein>
<dbReference type="InterPro" id="IPR011009">
    <property type="entry name" value="Kinase-like_dom_sf"/>
</dbReference>
<name>A0AAV8Y6R8_9CUCU</name>
<evidence type="ECO:0000313" key="5">
    <source>
        <dbReference type="EMBL" id="KAJ8946130.1"/>
    </source>
</evidence>
<feature type="domain" description="Protein kinase" evidence="4">
    <location>
        <begin position="35"/>
        <end position="127"/>
    </location>
</feature>
<evidence type="ECO:0000256" key="2">
    <source>
        <dbReference type="ARBA" id="ARBA00022840"/>
    </source>
</evidence>
<reference evidence="5" key="1">
    <citation type="journal article" date="2023" name="Insect Mol. Biol.">
        <title>Genome sequencing provides insights into the evolution of gene families encoding plant cell wall-degrading enzymes in longhorned beetles.</title>
        <authorList>
            <person name="Shin N.R."/>
            <person name="Okamura Y."/>
            <person name="Kirsch R."/>
            <person name="Pauchet Y."/>
        </authorList>
    </citation>
    <scope>NUCLEOTIDE SEQUENCE</scope>
    <source>
        <strain evidence="5">RBIC_L_NR</strain>
    </source>
</reference>
<evidence type="ECO:0000256" key="3">
    <source>
        <dbReference type="PROSITE-ProRule" id="PRU10141"/>
    </source>
</evidence>
<keyword evidence="2 3" id="KW-0067">ATP-binding</keyword>
<dbReference type="Gene3D" id="3.30.200.20">
    <property type="entry name" value="Phosphorylase Kinase, domain 1"/>
    <property type="match status" value="1"/>
</dbReference>
<dbReference type="InterPro" id="IPR017441">
    <property type="entry name" value="Protein_kinase_ATP_BS"/>
</dbReference>
<dbReference type="GO" id="GO:0002009">
    <property type="term" value="P:morphogenesis of an epithelium"/>
    <property type="evidence" value="ECO:0007669"/>
    <property type="project" value="UniProtKB-ARBA"/>
</dbReference>
<feature type="binding site" evidence="3">
    <location>
        <position position="71"/>
    </location>
    <ligand>
        <name>ATP</name>
        <dbReference type="ChEBI" id="CHEBI:30616"/>
    </ligand>
</feature>